<gene>
    <name evidence="2" type="ORF">PHMEG_00017869</name>
</gene>
<evidence type="ECO:0000313" key="3">
    <source>
        <dbReference type="Proteomes" id="UP000198211"/>
    </source>
</evidence>
<dbReference type="OrthoDB" id="126990at2759"/>
<dbReference type="PANTHER" id="PTHR46599">
    <property type="entry name" value="PIGGYBAC TRANSPOSABLE ELEMENT-DERIVED PROTEIN 4"/>
    <property type="match status" value="1"/>
</dbReference>
<evidence type="ECO:0000313" key="2">
    <source>
        <dbReference type="EMBL" id="OWZ09432.1"/>
    </source>
</evidence>
<reference evidence="3" key="1">
    <citation type="submission" date="2017-03" db="EMBL/GenBank/DDBJ databases">
        <title>Phytopthora megakarya and P. palmivora, two closely related causual agents of cacao black pod achieved similar genome size and gene model numbers by different mechanisms.</title>
        <authorList>
            <person name="Ali S."/>
            <person name="Shao J."/>
            <person name="Larry D.J."/>
            <person name="Kronmiller B."/>
            <person name="Shen D."/>
            <person name="Strem M.D."/>
            <person name="Melnick R.L."/>
            <person name="Guiltinan M.J."/>
            <person name="Tyler B.M."/>
            <person name="Meinhardt L.W."/>
            <person name="Bailey B.A."/>
        </authorList>
    </citation>
    <scope>NUCLEOTIDE SEQUENCE [LARGE SCALE GENOMIC DNA]</scope>
    <source>
        <strain evidence="3">zdho120</strain>
    </source>
</reference>
<dbReference type="EMBL" id="NBNE01002794">
    <property type="protein sequence ID" value="OWZ09432.1"/>
    <property type="molecule type" value="Genomic_DNA"/>
</dbReference>
<evidence type="ECO:0000259" key="1">
    <source>
        <dbReference type="Pfam" id="PF13843"/>
    </source>
</evidence>
<dbReference type="PANTHER" id="PTHR46599:SF3">
    <property type="entry name" value="PIGGYBAC TRANSPOSABLE ELEMENT-DERIVED PROTEIN 4"/>
    <property type="match status" value="1"/>
</dbReference>
<proteinExistence type="predicted"/>
<dbReference type="Pfam" id="PF13843">
    <property type="entry name" value="DDE_Tnp_1_7"/>
    <property type="match status" value="1"/>
</dbReference>
<accession>A0A225VVR7</accession>
<comment type="caution">
    <text evidence="2">The sequence shown here is derived from an EMBL/GenBank/DDBJ whole genome shotgun (WGS) entry which is preliminary data.</text>
</comment>
<dbReference type="InterPro" id="IPR029526">
    <property type="entry name" value="PGBD"/>
</dbReference>
<sequence>MTVDFNYDFLLTNGFVKVETRQVWITNVHYTRRSRQARHNEELRRFGLVFPAALRRSLQAWTPDVLLARGLSKFTESKFNAYCELGIAMSNCALSDISEYWSDTRLSDKQLSARQYHGPDFDLHSSSMRLKAQRSIHCTSHCRTILAHFQKRFAEFAIPTGVTSIDKMIVPTKARSREWIYMPPKPDKYGVIFYAIVAWDSLYIHTLWDSVSGNTQPTSPASRYTQQFPTLHTVLYNTLRRDEVAVSTKTVTTTWLL</sequence>
<name>A0A225VVR7_9STRA</name>
<organism evidence="2 3">
    <name type="scientific">Phytophthora megakarya</name>
    <dbReference type="NCBI Taxonomy" id="4795"/>
    <lineage>
        <taxon>Eukaryota</taxon>
        <taxon>Sar</taxon>
        <taxon>Stramenopiles</taxon>
        <taxon>Oomycota</taxon>
        <taxon>Peronosporomycetes</taxon>
        <taxon>Peronosporales</taxon>
        <taxon>Peronosporaceae</taxon>
        <taxon>Phytophthora</taxon>
    </lineage>
</organism>
<feature type="domain" description="PiggyBac transposable element-derived protein" evidence="1">
    <location>
        <begin position="72"/>
        <end position="206"/>
    </location>
</feature>
<dbReference type="Proteomes" id="UP000198211">
    <property type="component" value="Unassembled WGS sequence"/>
</dbReference>
<protein>
    <recommendedName>
        <fullName evidence="1">PiggyBac transposable element-derived protein domain-containing protein</fullName>
    </recommendedName>
</protein>
<dbReference type="AlphaFoldDB" id="A0A225VVR7"/>
<keyword evidence="3" id="KW-1185">Reference proteome</keyword>